<organism evidence="1 2">
    <name type="scientific">Dolichospermum compactum NIES-806</name>
    <dbReference type="NCBI Taxonomy" id="1973481"/>
    <lineage>
        <taxon>Bacteria</taxon>
        <taxon>Bacillati</taxon>
        <taxon>Cyanobacteriota</taxon>
        <taxon>Cyanophyceae</taxon>
        <taxon>Nostocales</taxon>
        <taxon>Aphanizomenonaceae</taxon>
        <taxon>Dolichospermum</taxon>
        <taxon>Dolichospermum compactum</taxon>
    </lineage>
</organism>
<sequence length="134" mass="15872">MSKSHILHIKQAELNEDAADIAAQSECYDWAVTMCFYAALHYVEGHAIFNSKDIYAEYYNIESNQHNRRIAYVHDVSYDKYGDMLRSAAYETLYKASMKARYMENIPCYSRKYFKLSFNRYFQELSIVKELVKI</sequence>
<evidence type="ECO:0000313" key="2">
    <source>
        <dbReference type="Proteomes" id="UP000218702"/>
    </source>
</evidence>
<keyword evidence="2" id="KW-1185">Reference proteome</keyword>
<gene>
    <name evidence="1" type="ORF">NIES806_40480</name>
</gene>
<dbReference type="EMBL" id="AP018316">
    <property type="protein sequence ID" value="BAZ87817.1"/>
    <property type="molecule type" value="Genomic_DNA"/>
</dbReference>
<dbReference type="RefSeq" id="WP_096670037.1">
    <property type="nucleotide sequence ID" value="NZ_AP018316.1"/>
</dbReference>
<dbReference type="Proteomes" id="UP000218702">
    <property type="component" value="Chromosome"/>
</dbReference>
<evidence type="ECO:0000313" key="1">
    <source>
        <dbReference type="EMBL" id="BAZ87817.1"/>
    </source>
</evidence>
<name>A0A1Z4V8F3_9CYAN</name>
<dbReference type="AlphaFoldDB" id="A0A1Z4V8F3"/>
<protein>
    <recommendedName>
        <fullName evidence="3">HEPN domain-containing protein</fullName>
    </recommendedName>
</protein>
<evidence type="ECO:0008006" key="3">
    <source>
        <dbReference type="Google" id="ProtNLM"/>
    </source>
</evidence>
<proteinExistence type="predicted"/>
<dbReference type="KEGG" id="dcm:NIES806_40480"/>
<accession>A0A1Z4V8F3</accession>
<reference evidence="1 2" key="1">
    <citation type="submission" date="2017-06" db="EMBL/GenBank/DDBJ databases">
        <title>Genome sequencing of cyanobaciteial culture collection at National Institute for Environmental Studies (NIES).</title>
        <authorList>
            <person name="Hirose Y."/>
            <person name="Shimura Y."/>
            <person name="Fujisawa T."/>
            <person name="Nakamura Y."/>
            <person name="Kawachi M."/>
        </authorList>
    </citation>
    <scope>NUCLEOTIDE SEQUENCE [LARGE SCALE GENOMIC DNA]</scope>
    <source>
        <strain evidence="1 2">NIES-806</strain>
    </source>
</reference>
<dbReference type="OrthoDB" id="496013at2"/>